<dbReference type="PANTHER" id="PTHR10838:SF7">
    <property type="entry name" value="SYNAPTOGYRIN-1"/>
    <property type="match status" value="1"/>
</dbReference>
<dbReference type="GO" id="GO:0031594">
    <property type="term" value="C:neuromuscular junction"/>
    <property type="evidence" value="ECO:0007669"/>
    <property type="project" value="TreeGrafter"/>
</dbReference>
<comment type="subcellular location">
    <subcellularLocation>
        <location evidence="1">Membrane</location>
        <topology evidence="1">Multi-pass membrane protein</topology>
    </subcellularLocation>
</comment>
<feature type="region of interest" description="Disordered" evidence="7">
    <location>
        <begin position="196"/>
        <end position="220"/>
    </location>
</feature>
<feature type="transmembrane region" description="Helical" evidence="8">
    <location>
        <begin position="104"/>
        <end position="130"/>
    </location>
</feature>
<feature type="transmembrane region" description="Helical" evidence="8">
    <location>
        <begin position="70"/>
        <end position="92"/>
    </location>
</feature>
<feature type="domain" description="MARVEL" evidence="9">
    <location>
        <begin position="20"/>
        <end position="173"/>
    </location>
</feature>
<evidence type="ECO:0000313" key="11">
    <source>
        <dbReference type="EMBL" id="TSK62644.1"/>
    </source>
</evidence>
<keyword evidence="4 8" id="KW-1133">Transmembrane helix</keyword>
<dbReference type="Gene3D" id="3.60.40.10">
    <property type="entry name" value="PPM-type phosphatase domain"/>
    <property type="match status" value="2"/>
</dbReference>
<gene>
    <name evidence="11" type="ORF">Baya_4772</name>
</gene>
<dbReference type="OrthoDB" id="10049211at2759"/>
<dbReference type="SUPFAM" id="SSF81606">
    <property type="entry name" value="PP2C-like"/>
    <property type="match status" value="1"/>
</dbReference>
<feature type="domain" description="PPM-type phosphatase" evidence="10">
    <location>
        <begin position="284"/>
        <end position="546"/>
    </location>
</feature>
<evidence type="ECO:0000256" key="5">
    <source>
        <dbReference type="ARBA" id="ARBA00023136"/>
    </source>
</evidence>
<feature type="compositionally biased region" description="Polar residues" evidence="7">
    <location>
        <begin position="586"/>
        <end position="619"/>
    </location>
</feature>
<keyword evidence="11" id="KW-0418">Kinase</keyword>
<comment type="similarity">
    <text evidence="2">Belongs to the synaptogyrin family.</text>
</comment>
<name>A0A556TTH9_BAGYA</name>
<organism evidence="11 12">
    <name type="scientific">Bagarius yarrelli</name>
    <name type="common">Goonch</name>
    <name type="synonym">Bagrus yarrelli</name>
    <dbReference type="NCBI Taxonomy" id="175774"/>
    <lineage>
        <taxon>Eukaryota</taxon>
        <taxon>Metazoa</taxon>
        <taxon>Chordata</taxon>
        <taxon>Craniata</taxon>
        <taxon>Vertebrata</taxon>
        <taxon>Euteleostomi</taxon>
        <taxon>Actinopterygii</taxon>
        <taxon>Neopterygii</taxon>
        <taxon>Teleostei</taxon>
        <taxon>Ostariophysi</taxon>
        <taxon>Siluriformes</taxon>
        <taxon>Sisoridae</taxon>
        <taxon>Sisorinae</taxon>
        <taxon>Bagarius</taxon>
    </lineage>
</organism>
<dbReference type="Pfam" id="PF01284">
    <property type="entry name" value="MARVEL"/>
    <property type="match status" value="1"/>
</dbReference>
<dbReference type="PROSITE" id="PS51225">
    <property type="entry name" value="MARVEL"/>
    <property type="match status" value="1"/>
</dbReference>
<evidence type="ECO:0000256" key="7">
    <source>
        <dbReference type="SAM" id="MobiDB-lite"/>
    </source>
</evidence>
<evidence type="ECO:0000256" key="2">
    <source>
        <dbReference type="ARBA" id="ARBA00010252"/>
    </source>
</evidence>
<dbReference type="EMBL" id="VCAZ01000017">
    <property type="protein sequence ID" value="TSK62644.1"/>
    <property type="molecule type" value="Genomic_DNA"/>
</dbReference>
<evidence type="ECO:0000256" key="8">
    <source>
        <dbReference type="SAM" id="Phobius"/>
    </source>
</evidence>
<evidence type="ECO:0000256" key="6">
    <source>
        <dbReference type="PROSITE-ProRule" id="PRU00581"/>
    </source>
</evidence>
<protein>
    <submittedName>
        <fullName evidence="11">TGF-beta-activated kinase 1 and MAP3K7-binding protein 1</fullName>
    </submittedName>
</protein>
<dbReference type="Proteomes" id="UP000319801">
    <property type="component" value="Unassembled WGS sequence"/>
</dbReference>
<dbReference type="Pfam" id="PF00481">
    <property type="entry name" value="PP2C"/>
    <property type="match status" value="2"/>
</dbReference>
<dbReference type="InterPro" id="IPR016579">
    <property type="entry name" value="Synaptogyrin"/>
</dbReference>
<dbReference type="InterPro" id="IPR008253">
    <property type="entry name" value="Marvel"/>
</dbReference>
<evidence type="ECO:0000259" key="10">
    <source>
        <dbReference type="PROSITE" id="PS51746"/>
    </source>
</evidence>
<proteinExistence type="inferred from homology"/>
<evidence type="ECO:0000256" key="4">
    <source>
        <dbReference type="ARBA" id="ARBA00022989"/>
    </source>
</evidence>
<reference evidence="11 12" key="1">
    <citation type="journal article" date="2019" name="Genome Biol. Evol.">
        <title>Whole-Genome Sequencing of the Giant Devil Catfish, Bagarius yarrelli.</title>
        <authorList>
            <person name="Jiang W."/>
            <person name="Lv Y."/>
            <person name="Cheng L."/>
            <person name="Yang K."/>
            <person name="Chao B."/>
            <person name="Wang X."/>
            <person name="Li Y."/>
            <person name="Pan X."/>
            <person name="You X."/>
            <person name="Zhang Y."/>
            <person name="Yang J."/>
            <person name="Li J."/>
            <person name="Zhang X."/>
            <person name="Liu S."/>
            <person name="Sun C."/>
            <person name="Yang J."/>
            <person name="Shi Q."/>
        </authorList>
    </citation>
    <scope>NUCLEOTIDE SEQUENCE [LARGE SCALE GENOMIC DNA]</scope>
    <source>
        <strain evidence="11">JWS20170419001</strain>
        <tissue evidence="11">Muscle</tissue>
    </source>
</reference>
<dbReference type="InterPro" id="IPR036457">
    <property type="entry name" value="PPM-type-like_dom_sf"/>
</dbReference>
<dbReference type="GO" id="GO:0030672">
    <property type="term" value="C:synaptic vesicle membrane"/>
    <property type="evidence" value="ECO:0007669"/>
    <property type="project" value="TreeGrafter"/>
</dbReference>
<dbReference type="CDD" id="cd00143">
    <property type="entry name" value="PP2Cc"/>
    <property type="match status" value="1"/>
</dbReference>
<dbReference type="PANTHER" id="PTHR10838">
    <property type="entry name" value="SYNAPTOGYRIN"/>
    <property type="match status" value="1"/>
</dbReference>
<keyword evidence="3 6" id="KW-0812">Transmembrane</keyword>
<dbReference type="SMART" id="SM00332">
    <property type="entry name" value="PP2Cc"/>
    <property type="match status" value="1"/>
</dbReference>
<keyword evidence="5 6" id="KW-0472">Membrane</keyword>
<evidence type="ECO:0000256" key="1">
    <source>
        <dbReference type="ARBA" id="ARBA00004141"/>
    </source>
</evidence>
<feature type="region of interest" description="Disordered" evidence="7">
    <location>
        <begin position="586"/>
        <end position="650"/>
    </location>
</feature>
<dbReference type="PROSITE" id="PS51746">
    <property type="entry name" value="PPM_2"/>
    <property type="match status" value="1"/>
</dbReference>
<keyword evidence="11" id="KW-0808">Transferase</keyword>
<dbReference type="GO" id="GO:0016301">
    <property type="term" value="F:kinase activity"/>
    <property type="evidence" value="ECO:0007669"/>
    <property type="project" value="UniProtKB-KW"/>
</dbReference>
<dbReference type="InterPro" id="IPR001932">
    <property type="entry name" value="PPM-type_phosphatase-like_dom"/>
</dbReference>
<evidence type="ECO:0000313" key="12">
    <source>
        <dbReference type="Proteomes" id="UP000319801"/>
    </source>
</evidence>
<evidence type="ECO:0000256" key="3">
    <source>
        <dbReference type="ARBA" id="ARBA00022692"/>
    </source>
</evidence>
<accession>A0A556TTH9</accession>
<evidence type="ECO:0000259" key="9">
    <source>
        <dbReference type="PROSITE" id="PS51225"/>
    </source>
</evidence>
<comment type="caution">
    <text evidence="11">The sequence shown here is derived from an EMBL/GenBank/DDBJ whole genome shotgun (WGS) entry which is preliminary data.</text>
</comment>
<keyword evidence="12" id="KW-1185">Reference proteome</keyword>
<dbReference type="AlphaFoldDB" id="A0A556TTH9"/>
<feature type="compositionally biased region" description="Low complexity" evidence="7">
    <location>
        <begin position="620"/>
        <end position="629"/>
    </location>
</feature>
<sequence>MEGTAYGAGRAGGAFDPLTFLQQPYTVLRMVSWLFSLVIFGCIANEGYVNRPHEVVEYCVFNRNQNACNYAVGMGTLAFICCMAFLALDVYFPQISSVKDRKKVVLADVGVSAFWSFVWFVGFCFMANQWQVAKPEDNPLKEGADAARAAITFSFFSIFTWAGQSFLAFQRFKLGADSALFSQDYTDPSQDAAAAPYSAFTSGDEPESPGGTGSYRQPNGEGVFDESAGYQLTSTPKFTERFRILTKFRFRFKMAASRKPLIHSHQSWTDDLPLCQLCGVGTAPNCVYSPDGKSTQMHPNEDGHFRFSTESCFLYGVFNGYDGSRVANFVSQCLTAELLLGQLNSNHSDADIRRILTQGAMFHQLSPQSQKIAERLKTLEQEVSGGATAIIALILNNKLYIANVGLDPNRLRQAGIIAGQCSLRRIGDYKVKFSYTDIDVLSAAKSKPIIAEPEIHGGQSLDGVTGFLLLMSEGLIKALESAHGPEQANQEMVAMVSAELAQQGNVEAAAQSVVERVKRLHHDAYARQRAGQCSRHEDMTLLIRTINYPLSDGSLTPTQVSVPYSNSQSTSKTSVTLSLVMPAQGTLTNGTNTASTLEGGTPTPGQSPTATLQSNTHTQSSSSSSGDGSLFRQRASQAAQPDETGRVPPYVDFTQFYQMWGTEHSEGMRGPGPQ</sequence>
<feature type="transmembrane region" description="Helical" evidence="8">
    <location>
        <begin position="150"/>
        <end position="169"/>
    </location>
</feature>
<feature type="transmembrane region" description="Helical" evidence="8">
    <location>
        <begin position="30"/>
        <end position="50"/>
    </location>
</feature>